<dbReference type="Gene3D" id="3.20.20.60">
    <property type="entry name" value="Phosphoenolpyruvate-binding domains"/>
    <property type="match status" value="1"/>
</dbReference>
<dbReference type="NCBIfam" id="TIGR00222">
    <property type="entry name" value="panB"/>
    <property type="match status" value="1"/>
</dbReference>
<evidence type="ECO:0000256" key="7">
    <source>
        <dbReference type="ARBA" id="ARBA00056497"/>
    </source>
</evidence>
<dbReference type="InterPro" id="IPR015813">
    <property type="entry name" value="Pyrv/PenolPyrv_kinase-like_dom"/>
</dbReference>
<organism evidence="12 13">
    <name type="scientific">Arenicella chitinivorans</name>
    <dbReference type="NCBI Taxonomy" id="1329800"/>
    <lineage>
        <taxon>Bacteria</taxon>
        <taxon>Pseudomonadati</taxon>
        <taxon>Pseudomonadota</taxon>
        <taxon>Gammaproteobacteria</taxon>
        <taxon>Arenicellales</taxon>
        <taxon>Arenicellaceae</taxon>
        <taxon>Arenicella</taxon>
    </lineage>
</organism>
<comment type="catalytic activity">
    <reaction evidence="8">
        <text>(6R)-5,10-methylene-5,6,7,8-tetrahydrofolate + 3-methyl-2-oxobutanoate + H2O = 2-dehydropantoate + (6S)-5,6,7,8-tetrahydrofolate</text>
        <dbReference type="Rhea" id="RHEA:11824"/>
        <dbReference type="ChEBI" id="CHEBI:11561"/>
        <dbReference type="ChEBI" id="CHEBI:11851"/>
        <dbReference type="ChEBI" id="CHEBI:15377"/>
        <dbReference type="ChEBI" id="CHEBI:15636"/>
        <dbReference type="ChEBI" id="CHEBI:57453"/>
        <dbReference type="EC" id="2.1.2.11"/>
    </reaction>
</comment>
<reference evidence="12" key="2">
    <citation type="submission" date="2020-09" db="EMBL/GenBank/DDBJ databases">
        <authorList>
            <person name="Sun Q."/>
            <person name="Kim S."/>
        </authorList>
    </citation>
    <scope>NUCLEOTIDE SEQUENCE</scope>
    <source>
        <strain evidence="12">KCTC 12711</strain>
    </source>
</reference>
<keyword evidence="8" id="KW-0963">Cytoplasm</keyword>
<dbReference type="InterPro" id="IPR003700">
    <property type="entry name" value="Pantoate_hydroxy_MeTrfase"/>
</dbReference>
<dbReference type="GO" id="GO:0015940">
    <property type="term" value="P:pantothenate biosynthetic process"/>
    <property type="evidence" value="ECO:0007669"/>
    <property type="project" value="UniProtKB-UniRule"/>
</dbReference>
<accession>A0A918RRN0</accession>
<keyword evidence="4 8" id="KW-0566">Pantothenate biosynthesis</keyword>
<dbReference type="FunFam" id="3.20.20.60:FF:000003">
    <property type="entry name" value="3-methyl-2-oxobutanoate hydroxymethyltransferase"/>
    <property type="match status" value="1"/>
</dbReference>
<evidence type="ECO:0000256" key="10">
    <source>
        <dbReference type="PIRSR" id="PIRSR000388-2"/>
    </source>
</evidence>
<evidence type="ECO:0000256" key="4">
    <source>
        <dbReference type="ARBA" id="ARBA00022655"/>
    </source>
</evidence>
<comment type="caution">
    <text evidence="12">The sequence shown here is derived from an EMBL/GenBank/DDBJ whole genome shotgun (WGS) entry which is preliminary data.</text>
</comment>
<gene>
    <name evidence="8 12" type="primary">panB</name>
    <name evidence="12" type="ORF">GCM10008090_18060</name>
</gene>
<feature type="binding site" evidence="8 11">
    <location>
        <position position="114"/>
    </location>
    <ligand>
        <name>Mg(2+)</name>
        <dbReference type="ChEBI" id="CHEBI:18420"/>
    </ligand>
</feature>
<evidence type="ECO:0000256" key="9">
    <source>
        <dbReference type="PIRSR" id="PIRSR000388-1"/>
    </source>
</evidence>
<dbReference type="EC" id="2.1.2.11" evidence="8"/>
<evidence type="ECO:0000256" key="2">
    <source>
        <dbReference type="ARBA" id="ARBA00008676"/>
    </source>
</evidence>
<evidence type="ECO:0000256" key="11">
    <source>
        <dbReference type="PIRSR" id="PIRSR000388-3"/>
    </source>
</evidence>
<evidence type="ECO:0000313" key="12">
    <source>
        <dbReference type="EMBL" id="GHA08592.1"/>
    </source>
</evidence>
<sequence length="263" mass="27964">MAVTVTTMRKMKEAGDKITWLTAYDYSFAALIDNAGIDAILVGDSLGMVMQGHATPVPVTIEHAAYHTECVARGVNNCMIVGDLPFGSYQVSKEQAYENAVKLMQAGAHTIKLEGGELQVETINFLAERGIAVCAHIGLTPQSVHQLGGFKVQGRGDAAQQLLDDARRVQEAGAFAVVLEAVPAALAAQITEKLTIPTIGIGAGVDCDGQVLVLQDMIGIYPHKSPKFCKNFMTGNQSVADAVSQYIAEVKAGTFPADEHSFK</sequence>
<dbReference type="GO" id="GO:0000287">
    <property type="term" value="F:magnesium ion binding"/>
    <property type="evidence" value="ECO:0007669"/>
    <property type="project" value="TreeGrafter"/>
</dbReference>
<feature type="binding site" evidence="8 10">
    <location>
        <position position="112"/>
    </location>
    <ligand>
        <name>3-methyl-2-oxobutanoate</name>
        <dbReference type="ChEBI" id="CHEBI:11851"/>
    </ligand>
</feature>
<evidence type="ECO:0000256" key="5">
    <source>
        <dbReference type="ARBA" id="ARBA00022679"/>
    </source>
</evidence>
<dbReference type="InterPro" id="IPR040442">
    <property type="entry name" value="Pyrv_kinase-like_dom_sf"/>
</dbReference>
<dbReference type="PANTHER" id="PTHR20881">
    <property type="entry name" value="3-METHYL-2-OXOBUTANOATE HYDROXYMETHYLTRANSFERASE"/>
    <property type="match status" value="1"/>
</dbReference>
<comment type="subunit">
    <text evidence="3 8">Homodecamer; pentamer of dimers.</text>
</comment>
<keyword evidence="5 8" id="KW-0808">Transferase</keyword>
<dbReference type="EMBL" id="BMXA01000002">
    <property type="protein sequence ID" value="GHA08592.1"/>
    <property type="molecule type" value="Genomic_DNA"/>
</dbReference>
<dbReference type="HAMAP" id="MF_00156">
    <property type="entry name" value="PanB"/>
    <property type="match status" value="1"/>
</dbReference>
<evidence type="ECO:0000313" key="13">
    <source>
        <dbReference type="Proteomes" id="UP000614811"/>
    </source>
</evidence>
<keyword evidence="8 11" id="KW-0460">Magnesium</keyword>
<evidence type="ECO:0000256" key="1">
    <source>
        <dbReference type="ARBA" id="ARBA00005033"/>
    </source>
</evidence>
<protein>
    <recommendedName>
        <fullName evidence="8">3-methyl-2-oxobutanoate hydroxymethyltransferase</fullName>
        <ecNumber evidence="8">2.1.2.11</ecNumber>
    </recommendedName>
    <alternativeName>
        <fullName evidence="8">Ketopantoate hydroxymethyltransferase</fullName>
        <shortName evidence="8">KPHMT</shortName>
    </alternativeName>
</protein>
<comment type="cofactor">
    <cofactor evidence="8 11">
        <name>Mg(2+)</name>
        <dbReference type="ChEBI" id="CHEBI:18420"/>
    </cofactor>
    <text evidence="8 11">Binds 1 Mg(2+) ion per subunit.</text>
</comment>
<dbReference type="Proteomes" id="UP000614811">
    <property type="component" value="Unassembled WGS sequence"/>
</dbReference>
<comment type="subcellular location">
    <subcellularLocation>
        <location evidence="8">Cytoplasm</location>
    </subcellularLocation>
</comment>
<dbReference type="Pfam" id="PF02548">
    <property type="entry name" value="Pantoate_transf"/>
    <property type="match status" value="1"/>
</dbReference>
<reference evidence="12" key="1">
    <citation type="journal article" date="2014" name="Int. J. Syst. Evol. Microbiol.">
        <title>Complete genome sequence of Corynebacterium casei LMG S-19264T (=DSM 44701T), isolated from a smear-ripened cheese.</title>
        <authorList>
            <consortium name="US DOE Joint Genome Institute (JGI-PGF)"/>
            <person name="Walter F."/>
            <person name="Albersmeier A."/>
            <person name="Kalinowski J."/>
            <person name="Ruckert C."/>
        </authorList>
    </citation>
    <scope>NUCLEOTIDE SEQUENCE</scope>
    <source>
        <strain evidence="12">KCTC 12711</strain>
    </source>
</reference>
<feature type="active site" description="Proton acceptor" evidence="8 9">
    <location>
        <position position="180"/>
    </location>
</feature>
<feature type="binding site" evidence="8 10">
    <location>
        <begin position="44"/>
        <end position="45"/>
    </location>
    <ligand>
        <name>3-methyl-2-oxobutanoate</name>
        <dbReference type="ChEBI" id="CHEBI:11851"/>
    </ligand>
</feature>
<dbReference type="RefSeq" id="WP_189400002.1">
    <property type="nucleotide sequence ID" value="NZ_BMXA01000002.1"/>
</dbReference>
<keyword evidence="6 8" id="KW-0479">Metal-binding</keyword>
<keyword evidence="13" id="KW-1185">Reference proteome</keyword>
<feature type="binding site" evidence="8 11">
    <location>
        <position position="44"/>
    </location>
    <ligand>
        <name>Mg(2+)</name>
        <dbReference type="ChEBI" id="CHEBI:18420"/>
    </ligand>
</feature>
<dbReference type="PIRSF" id="PIRSF000388">
    <property type="entry name" value="Pantoate_hydroxy_MeTrfase"/>
    <property type="match status" value="1"/>
</dbReference>
<dbReference type="NCBIfam" id="NF001452">
    <property type="entry name" value="PRK00311.1"/>
    <property type="match status" value="1"/>
</dbReference>
<feature type="binding site" evidence="8 10">
    <location>
        <position position="83"/>
    </location>
    <ligand>
        <name>3-methyl-2-oxobutanoate</name>
        <dbReference type="ChEBI" id="CHEBI:11851"/>
    </ligand>
</feature>
<proteinExistence type="inferred from homology"/>
<name>A0A918RRN0_9GAMM</name>
<dbReference type="SUPFAM" id="SSF51621">
    <property type="entry name" value="Phosphoenolpyruvate/pyruvate domain"/>
    <property type="match status" value="1"/>
</dbReference>
<evidence type="ECO:0000256" key="6">
    <source>
        <dbReference type="ARBA" id="ARBA00022723"/>
    </source>
</evidence>
<dbReference type="GO" id="GO:0005737">
    <property type="term" value="C:cytoplasm"/>
    <property type="evidence" value="ECO:0007669"/>
    <property type="project" value="UniProtKB-SubCell"/>
</dbReference>
<dbReference type="GO" id="GO:0003864">
    <property type="term" value="F:3-methyl-2-oxobutanoate hydroxymethyltransferase activity"/>
    <property type="evidence" value="ECO:0007669"/>
    <property type="project" value="UniProtKB-UniRule"/>
</dbReference>
<evidence type="ECO:0000256" key="8">
    <source>
        <dbReference type="HAMAP-Rule" id="MF_00156"/>
    </source>
</evidence>
<dbReference type="AlphaFoldDB" id="A0A918RRN0"/>
<comment type="pathway">
    <text evidence="1 8">Cofactor biosynthesis; (R)-pantothenate biosynthesis; (R)-pantoate from 3-methyl-2-oxobutanoate: step 1/2.</text>
</comment>
<comment type="function">
    <text evidence="7 8">Catalyzes the reversible reaction in which hydroxymethyl group from 5,10-methylenetetrahydrofolate is transferred onto alpha-ketoisovalerate to form ketopantoate.</text>
</comment>
<feature type="binding site" evidence="8 11">
    <location>
        <position position="83"/>
    </location>
    <ligand>
        <name>Mg(2+)</name>
        <dbReference type="ChEBI" id="CHEBI:18420"/>
    </ligand>
</feature>
<evidence type="ECO:0000256" key="3">
    <source>
        <dbReference type="ARBA" id="ARBA00011424"/>
    </source>
</evidence>
<dbReference type="PANTHER" id="PTHR20881:SF0">
    <property type="entry name" value="3-METHYL-2-OXOBUTANOATE HYDROXYMETHYLTRANSFERASE"/>
    <property type="match status" value="1"/>
</dbReference>
<comment type="similarity">
    <text evidence="2 8">Belongs to the PanB family.</text>
</comment>
<dbReference type="CDD" id="cd06557">
    <property type="entry name" value="KPHMT-like"/>
    <property type="match status" value="1"/>
</dbReference>